<accession>A0A852ZVM2</accession>
<dbReference type="Proteomes" id="UP000579605">
    <property type="component" value="Unassembled WGS sequence"/>
</dbReference>
<gene>
    <name evidence="4" type="ORF">F4554_006007</name>
</gene>
<feature type="domain" description="DUF7144" evidence="3">
    <location>
        <begin position="58"/>
        <end position="173"/>
    </location>
</feature>
<evidence type="ECO:0000259" key="3">
    <source>
        <dbReference type="Pfam" id="PF23636"/>
    </source>
</evidence>
<comment type="caution">
    <text evidence="4">The sequence shown here is derived from an EMBL/GenBank/DDBJ whole genome shotgun (WGS) entry which is preliminary data.</text>
</comment>
<feature type="transmembrane region" description="Helical" evidence="2">
    <location>
        <begin position="102"/>
        <end position="123"/>
    </location>
</feature>
<evidence type="ECO:0000313" key="4">
    <source>
        <dbReference type="EMBL" id="NYH93369.1"/>
    </source>
</evidence>
<protein>
    <recommendedName>
        <fullName evidence="3">DUF7144 domain-containing protein</fullName>
    </recommendedName>
</protein>
<evidence type="ECO:0000256" key="1">
    <source>
        <dbReference type="SAM" id="MobiDB-lite"/>
    </source>
</evidence>
<dbReference type="EMBL" id="JACBZH010000001">
    <property type="protein sequence ID" value="NYH93369.1"/>
    <property type="molecule type" value="Genomic_DNA"/>
</dbReference>
<reference evidence="4 5" key="1">
    <citation type="submission" date="2020-07" db="EMBL/GenBank/DDBJ databases">
        <title>Sequencing the genomes of 1000 actinobacteria strains.</title>
        <authorList>
            <person name="Klenk H.-P."/>
        </authorList>
    </citation>
    <scope>NUCLEOTIDE SEQUENCE [LARGE SCALE GENOMIC DNA]</scope>
    <source>
        <strain evidence="4 5">DSM 18448</strain>
    </source>
</reference>
<sequence length="186" mass="19918">MTDMGQRDTGAGAQEKRAEVPEQARPGEVTTSRAEAPAGQRPAEAEEVRPAGAGGLGWITYAGAVLIVVGVFEGIWGLTALFSTTYFVVPSSGLVVAFNYTAWGWVHIGLAVLLVLTGLAVLAGQRWARYVGICLAALSMFANFLTLAAFPFWSLVMIAVDILVIYALSVHGREMEKLRTGKMRTE</sequence>
<evidence type="ECO:0000313" key="5">
    <source>
        <dbReference type="Proteomes" id="UP000579605"/>
    </source>
</evidence>
<keyword evidence="5" id="KW-1185">Reference proteome</keyword>
<dbReference type="InterPro" id="IPR055568">
    <property type="entry name" value="DUF7144"/>
</dbReference>
<proteinExistence type="predicted"/>
<dbReference type="RefSeq" id="WP_179790905.1">
    <property type="nucleotide sequence ID" value="NZ_BAAARR010000045.1"/>
</dbReference>
<feature type="transmembrane region" description="Helical" evidence="2">
    <location>
        <begin position="58"/>
        <end position="82"/>
    </location>
</feature>
<evidence type="ECO:0000256" key="2">
    <source>
        <dbReference type="SAM" id="Phobius"/>
    </source>
</evidence>
<dbReference type="AlphaFoldDB" id="A0A852ZVM2"/>
<organism evidence="4 5">
    <name type="scientific">Actinopolymorpha rutila</name>
    <dbReference type="NCBI Taxonomy" id="446787"/>
    <lineage>
        <taxon>Bacteria</taxon>
        <taxon>Bacillati</taxon>
        <taxon>Actinomycetota</taxon>
        <taxon>Actinomycetes</taxon>
        <taxon>Propionibacteriales</taxon>
        <taxon>Actinopolymorphaceae</taxon>
        <taxon>Actinopolymorpha</taxon>
    </lineage>
</organism>
<feature type="transmembrane region" description="Helical" evidence="2">
    <location>
        <begin position="152"/>
        <end position="170"/>
    </location>
</feature>
<name>A0A852ZVM2_9ACTN</name>
<dbReference type="Pfam" id="PF23636">
    <property type="entry name" value="DUF7144"/>
    <property type="match status" value="1"/>
</dbReference>
<feature type="region of interest" description="Disordered" evidence="1">
    <location>
        <begin position="1"/>
        <end position="48"/>
    </location>
</feature>
<keyword evidence="2" id="KW-1133">Transmembrane helix</keyword>
<keyword evidence="2" id="KW-0812">Transmembrane</keyword>
<keyword evidence="2" id="KW-0472">Membrane</keyword>
<feature type="transmembrane region" description="Helical" evidence="2">
    <location>
        <begin position="130"/>
        <end position="146"/>
    </location>
</feature>